<keyword evidence="1" id="KW-0732">Signal</keyword>
<comment type="caution">
    <text evidence="2">The sequence shown here is derived from an EMBL/GenBank/DDBJ whole genome shotgun (WGS) entry which is preliminary data.</text>
</comment>
<reference evidence="2 3" key="1">
    <citation type="submission" date="2016-04" db="EMBL/GenBank/DDBJ databases">
        <title>The genome of Intoshia linei affirms orthonectids as highly simplified spiralians.</title>
        <authorList>
            <person name="Mikhailov K.V."/>
            <person name="Slusarev G.S."/>
            <person name="Nikitin M.A."/>
            <person name="Logacheva M.D."/>
            <person name="Penin A."/>
            <person name="Aleoshin V."/>
            <person name="Panchin Y.V."/>
        </authorList>
    </citation>
    <scope>NUCLEOTIDE SEQUENCE [LARGE SCALE GENOMIC DNA]</scope>
    <source>
        <strain evidence="2">Intl2013</strain>
        <tissue evidence="2">Whole animal</tissue>
    </source>
</reference>
<accession>A0A177AXC2</accession>
<protein>
    <submittedName>
        <fullName evidence="2">Uncharacterized protein</fullName>
    </submittedName>
</protein>
<organism evidence="2 3">
    <name type="scientific">Intoshia linei</name>
    <dbReference type="NCBI Taxonomy" id="1819745"/>
    <lineage>
        <taxon>Eukaryota</taxon>
        <taxon>Metazoa</taxon>
        <taxon>Spiralia</taxon>
        <taxon>Lophotrochozoa</taxon>
        <taxon>Mesozoa</taxon>
        <taxon>Orthonectida</taxon>
        <taxon>Rhopaluridae</taxon>
        <taxon>Intoshia</taxon>
    </lineage>
</organism>
<dbReference type="Proteomes" id="UP000078046">
    <property type="component" value="Unassembled WGS sequence"/>
</dbReference>
<feature type="chain" id="PRO_5008056735" evidence="1">
    <location>
        <begin position="19"/>
        <end position="85"/>
    </location>
</feature>
<gene>
    <name evidence="2" type="ORF">A3Q56_05763</name>
</gene>
<evidence type="ECO:0000313" key="3">
    <source>
        <dbReference type="Proteomes" id="UP000078046"/>
    </source>
</evidence>
<dbReference type="AlphaFoldDB" id="A0A177AXC2"/>
<dbReference type="EMBL" id="LWCA01000911">
    <property type="protein sequence ID" value="OAF66510.1"/>
    <property type="molecule type" value="Genomic_DNA"/>
</dbReference>
<keyword evidence="3" id="KW-1185">Reference proteome</keyword>
<evidence type="ECO:0000256" key="1">
    <source>
        <dbReference type="SAM" id="SignalP"/>
    </source>
</evidence>
<sequence length="85" mass="10206">MLYYHFFILFTLIKKISAIESSFLTEFFNEKRGVKYGHRRRSYANPEYEAKHRILNAYQNSYMKFVANGVEMSTYYGWIHKGDTS</sequence>
<evidence type="ECO:0000313" key="2">
    <source>
        <dbReference type="EMBL" id="OAF66510.1"/>
    </source>
</evidence>
<feature type="signal peptide" evidence="1">
    <location>
        <begin position="1"/>
        <end position="18"/>
    </location>
</feature>
<name>A0A177AXC2_9BILA</name>
<proteinExistence type="predicted"/>